<organism evidence="1 2">
    <name type="scientific">Phytophthora aleatoria</name>
    <dbReference type="NCBI Taxonomy" id="2496075"/>
    <lineage>
        <taxon>Eukaryota</taxon>
        <taxon>Sar</taxon>
        <taxon>Stramenopiles</taxon>
        <taxon>Oomycota</taxon>
        <taxon>Peronosporomycetes</taxon>
        <taxon>Peronosporales</taxon>
        <taxon>Peronosporaceae</taxon>
        <taxon>Phytophthora</taxon>
    </lineage>
</organism>
<sequence>MYTELHVCLGSELSDDDTVPEMVLAFNLKSSANVSSVRESERGDTDVISFTSGHIRAMSTSFPEVLHAPDKSVR</sequence>
<accession>A0A8J5IW31</accession>
<dbReference type="EMBL" id="JAENGY010001575">
    <property type="protein sequence ID" value="KAG6948324.1"/>
    <property type="molecule type" value="Genomic_DNA"/>
</dbReference>
<dbReference type="AlphaFoldDB" id="A0A8J5IW31"/>
<proteinExistence type="predicted"/>
<keyword evidence="2" id="KW-1185">Reference proteome</keyword>
<evidence type="ECO:0000313" key="1">
    <source>
        <dbReference type="EMBL" id="KAG6948324.1"/>
    </source>
</evidence>
<dbReference type="Proteomes" id="UP000709295">
    <property type="component" value="Unassembled WGS sequence"/>
</dbReference>
<evidence type="ECO:0000313" key="2">
    <source>
        <dbReference type="Proteomes" id="UP000709295"/>
    </source>
</evidence>
<name>A0A8J5IW31_9STRA</name>
<protein>
    <submittedName>
        <fullName evidence="1">Uncharacterized protein</fullName>
    </submittedName>
</protein>
<gene>
    <name evidence="1" type="ORF">JG688_00015143</name>
</gene>
<reference evidence="1" key="1">
    <citation type="submission" date="2021-01" db="EMBL/GenBank/DDBJ databases">
        <title>Phytophthora aleatoria, a newly-described species from Pinus radiata is distinct from Phytophthora cactorum isolates based on comparative genomics.</title>
        <authorList>
            <person name="Mcdougal R."/>
            <person name="Panda P."/>
            <person name="Williams N."/>
            <person name="Studholme D.J."/>
        </authorList>
    </citation>
    <scope>NUCLEOTIDE SEQUENCE</scope>
    <source>
        <strain evidence="1">NZFS 4037</strain>
    </source>
</reference>
<comment type="caution">
    <text evidence="1">The sequence shown here is derived from an EMBL/GenBank/DDBJ whole genome shotgun (WGS) entry which is preliminary data.</text>
</comment>